<accession>A0A2U2BS27</accession>
<gene>
    <name evidence="4" type="ORF">DDZ18_11410</name>
</gene>
<evidence type="ECO:0000256" key="3">
    <source>
        <dbReference type="RuleBase" id="RU363015"/>
    </source>
</evidence>
<sequence length="194" mass="20911">MMKPLCVYCGSHTGESALFAEAAEAIGRALAERGIALVYGGGQVGLMGLAADACLDAGGHVIGVIPDFLHRKEIAHPRVPDMRIVTSMHERKQIMSDLAGGFLALPGGIGTMEELFEAWTWSQLGRHAKPVGLLNVGGYFDGLLTFLDTMRSEGFIAEKHRDMLLVGDGIDALLDRLEAYEHPGAIDHLTREQT</sequence>
<keyword evidence="3" id="KW-0378">Hydrolase</keyword>
<comment type="catalytic activity">
    <reaction evidence="1">
        <text>AMP + H2O = D-ribose 5-phosphate + adenine</text>
        <dbReference type="Rhea" id="RHEA:20129"/>
        <dbReference type="ChEBI" id="CHEBI:15377"/>
        <dbReference type="ChEBI" id="CHEBI:16708"/>
        <dbReference type="ChEBI" id="CHEBI:78346"/>
        <dbReference type="ChEBI" id="CHEBI:456215"/>
        <dbReference type="EC" id="3.2.2.4"/>
    </reaction>
</comment>
<dbReference type="SUPFAM" id="SSF102405">
    <property type="entry name" value="MCP/YpsA-like"/>
    <property type="match status" value="1"/>
</dbReference>
<name>A0A2U2BS27_9PROT</name>
<protein>
    <recommendedName>
        <fullName evidence="3">Cytokinin riboside 5'-monophosphate phosphoribohydrolase</fullName>
        <ecNumber evidence="3">3.2.2.n1</ecNumber>
    </recommendedName>
</protein>
<evidence type="ECO:0000256" key="1">
    <source>
        <dbReference type="ARBA" id="ARBA00000274"/>
    </source>
</evidence>
<dbReference type="PANTHER" id="PTHR31223">
    <property type="entry name" value="LOG FAMILY PROTEIN YJL055W"/>
    <property type="match status" value="1"/>
</dbReference>
<reference evidence="5" key="1">
    <citation type="submission" date="2018-05" db="EMBL/GenBank/DDBJ databases">
        <authorList>
            <person name="Liu B.-T."/>
        </authorList>
    </citation>
    <scope>NUCLEOTIDE SEQUENCE [LARGE SCALE GENOMIC DNA]</scope>
    <source>
        <strain evidence="5">WD6-1</strain>
    </source>
</reference>
<organism evidence="4 5">
    <name type="scientific">Marinicauda salina</name>
    <dbReference type="NCBI Taxonomy" id="2135793"/>
    <lineage>
        <taxon>Bacteria</taxon>
        <taxon>Pseudomonadati</taxon>
        <taxon>Pseudomonadota</taxon>
        <taxon>Alphaproteobacteria</taxon>
        <taxon>Maricaulales</taxon>
        <taxon>Maricaulaceae</taxon>
        <taxon>Marinicauda</taxon>
    </lineage>
</organism>
<evidence type="ECO:0000313" key="4">
    <source>
        <dbReference type="EMBL" id="PWE16796.1"/>
    </source>
</evidence>
<dbReference type="GO" id="GO:0009691">
    <property type="term" value="P:cytokinin biosynthetic process"/>
    <property type="evidence" value="ECO:0007669"/>
    <property type="project" value="UniProtKB-UniRule"/>
</dbReference>
<dbReference type="Gene3D" id="3.40.50.450">
    <property type="match status" value="1"/>
</dbReference>
<proteinExistence type="inferred from homology"/>
<evidence type="ECO:0000256" key="2">
    <source>
        <dbReference type="ARBA" id="ARBA00006763"/>
    </source>
</evidence>
<dbReference type="NCBIfam" id="TIGR00730">
    <property type="entry name" value="Rossman fold protein, TIGR00730 family"/>
    <property type="match status" value="1"/>
</dbReference>
<evidence type="ECO:0000313" key="5">
    <source>
        <dbReference type="Proteomes" id="UP000245168"/>
    </source>
</evidence>
<dbReference type="EC" id="3.2.2.n1" evidence="3"/>
<dbReference type="PANTHER" id="PTHR31223:SF70">
    <property type="entry name" value="LOG FAMILY PROTEIN YJL055W"/>
    <property type="match status" value="1"/>
</dbReference>
<comment type="caution">
    <text evidence="4">The sequence shown here is derived from an EMBL/GenBank/DDBJ whole genome shotgun (WGS) entry which is preliminary data.</text>
</comment>
<dbReference type="EMBL" id="QEXV01000005">
    <property type="protein sequence ID" value="PWE16796.1"/>
    <property type="molecule type" value="Genomic_DNA"/>
</dbReference>
<dbReference type="OrthoDB" id="9801098at2"/>
<dbReference type="Proteomes" id="UP000245168">
    <property type="component" value="Unassembled WGS sequence"/>
</dbReference>
<dbReference type="AlphaFoldDB" id="A0A2U2BS27"/>
<dbReference type="Pfam" id="PF03641">
    <property type="entry name" value="Lysine_decarbox"/>
    <property type="match status" value="1"/>
</dbReference>
<dbReference type="InterPro" id="IPR005269">
    <property type="entry name" value="LOG"/>
</dbReference>
<dbReference type="GO" id="GO:0008714">
    <property type="term" value="F:AMP nucleosidase activity"/>
    <property type="evidence" value="ECO:0007669"/>
    <property type="project" value="UniProtKB-EC"/>
</dbReference>
<keyword evidence="3" id="KW-0203">Cytokinin biosynthesis</keyword>
<comment type="similarity">
    <text evidence="2 3">Belongs to the LOG family.</text>
</comment>
<dbReference type="InterPro" id="IPR031100">
    <property type="entry name" value="LOG_fam"/>
</dbReference>
<keyword evidence="5" id="KW-1185">Reference proteome</keyword>
<dbReference type="GO" id="GO:0005829">
    <property type="term" value="C:cytosol"/>
    <property type="evidence" value="ECO:0007669"/>
    <property type="project" value="TreeGrafter"/>
</dbReference>